<gene>
    <name evidence="1" type="ORF">KC19_12G145500</name>
</gene>
<name>A0A8T0G8H8_CERPU</name>
<organism evidence="1 2">
    <name type="scientific">Ceratodon purpureus</name>
    <name type="common">Fire moss</name>
    <name type="synonym">Dicranum purpureum</name>
    <dbReference type="NCBI Taxonomy" id="3225"/>
    <lineage>
        <taxon>Eukaryota</taxon>
        <taxon>Viridiplantae</taxon>
        <taxon>Streptophyta</taxon>
        <taxon>Embryophyta</taxon>
        <taxon>Bryophyta</taxon>
        <taxon>Bryophytina</taxon>
        <taxon>Bryopsida</taxon>
        <taxon>Dicranidae</taxon>
        <taxon>Pseudoditrichales</taxon>
        <taxon>Ditrichaceae</taxon>
        <taxon>Ceratodon</taxon>
    </lineage>
</organism>
<sequence length="152" mass="16631">MHLTLAPAAPLDSASNHLSSSQNYAHMASRPLLFRPRRGGEFEGFGGFRGAGAMVALDERHHTFLQALMRRGPLPEGESKMFRELFSCSDGFHATPVYPQATLAELKCGTQLEAILSDTCASGSILSMPALILRLDIQVLHCPLRPMRSLRV</sequence>
<proteinExistence type="predicted"/>
<comment type="caution">
    <text evidence="1">The sequence shown here is derived from an EMBL/GenBank/DDBJ whole genome shotgun (WGS) entry which is preliminary data.</text>
</comment>
<dbReference type="AlphaFoldDB" id="A0A8T0G8H8"/>
<reference evidence="1" key="1">
    <citation type="submission" date="2020-06" db="EMBL/GenBank/DDBJ databases">
        <title>WGS assembly of Ceratodon purpureus strain R40.</title>
        <authorList>
            <person name="Carey S.B."/>
            <person name="Jenkins J."/>
            <person name="Shu S."/>
            <person name="Lovell J.T."/>
            <person name="Sreedasyam A."/>
            <person name="Maumus F."/>
            <person name="Tiley G.P."/>
            <person name="Fernandez-Pozo N."/>
            <person name="Barry K."/>
            <person name="Chen C."/>
            <person name="Wang M."/>
            <person name="Lipzen A."/>
            <person name="Daum C."/>
            <person name="Saski C.A."/>
            <person name="Payton A.C."/>
            <person name="Mcbreen J.C."/>
            <person name="Conrad R.E."/>
            <person name="Kollar L.M."/>
            <person name="Olsson S."/>
            <person name="Huttunen S."/>
            <person name="Landis J.B."/>
            <person name="Wickett N.J."/>
            <person name="Johnson M.G."/>
            <person name="Rensing S.A."/>
            <person name="Grimwood J."/>
            <person name="Schmutz J."/>
            <person name="Mcdaniel S.F."/>
        </authorList>
    </citation>
    <scope>NUCLEOTIDE SEQUENCE</scope>
    <source>
        <strain evidence="1">R40</strain>
    </source>
</reference>
<dbReference type="Proteomes" id="UP000822688">
    <property type="component" value="Chromosome 12"/>
</dbReference>
<keyword evidence="2" id="KW-1185">Reference proteome</keyword>
<evidence type="ECO:0000313" key="2">
    <source>
        <dbReference type="Proteomes" id="UP000822688"/>
    </source>
</evidence>
<evidence type="ECO:0000313" key="1">
    <source>
        <dbReference type="EMBL" id="KAG0555115.1"/>
    </source>
</evidence>
<accession>A0A8T0G8H8</accession>
<dbReference type="EMBL" id="CM026433">
    <property type="protein sequence ID" value="KAG0555115.1"/>
    <property type="molecule type" value="Genomic_DNA"/>
</dbReference>
<protein>
    <submittedName>
        <fullName evidence="1">Uncharacterized protein</fullName>
    </submittedName>
</protein>